<feature type="compositionally biased region" description="Low complexity" evidence="1">
    <location>
        <begin position="59"/>
        <end position="68"/>
    </location>
</feature>
<dbReference type="EMBL" id="BDQC01000178">
    <property type="protein sequence ID" value="GBH22587.1"/>
    <property type="molecule type" value="Genomic_RNA"/>
</dbReference>
<evidence type="ECO:0000256" key="1">
    <source>
        <dbReference type="SAM" id="MobiDB-lite"/>
    </source>
</evidence>
<feature type="compositionally biased region" description="Basic and acidic residues" evidence="1">
    <location>
        <begin position="44"/>
        <end position="58"/>
    </location>
</feature>
<accession>A0A2V0RBX6</accession>
<organism evidence="2">
    <name type="scientific">viral metagenome</name>
    <dbReference type="NCBI Taxonomy" id="1070528"/>
    <lineage>
        <taxon>unclassified sequences</taxon>
        <taxon>metagenomes</taxon>
        <taxon>organismal metagenomes</taxon>
    </lineage>
</organism>
<comment type="caution">
    <text evidence="2">The sequence shown here is derived from an EMBL/GenBank/DDBJ whole genome shotgun (WGS) entry which is preliminary data.</text>
</comment>
<evidence type="ECO:0008006" key="3">
    <source>
        <dbReference type="Google" id="ProtNLM"/>
    </source>
</evidence>
<name>A0A2V0RBX6_9ZZZZ</name>
<dbReference type="AlphaFoldDB" id="A0A2V0RBX6"/>
<protein>
    <recommendedName>
        <fullName evidence="3">Capsid protein</fullName>
    </recommendedName>
</protein>
<proteinExistence type="predicted"/>
<sequence>MERNSLDDISSMRGGFMINPPGTSRIPRTRIGTNTGLPPAQELPTKEGKSVPESDLRTKASSKTQTKTKGFKQPTARATKTAQTKSSPSRQKSGRSQSRATTVMSAGRSWVGGYGGKPPGSPEESGQPGDSFPTGEVEYLGGPRVTTQTSKFDGISEIDQLDQTAGSWTGDPSQVRTLYQSFNFQPYPNYGGAIAGMKSSGATTFATASTTQDEIFLDTFGAIQQEYSENYNANTVFEQNFKPVYFYYYQFDVNRLHAEYVCLLQRAAYYQSTGTEYTENACAEKIANVLNTTNFYPIRNKMARALKRQFIDREMRDKHYEIFQTNRLTPHETGGTIFNVTDAMATLLQNLSNAADLATAQNVVATYIAQLDTMCDYLLYGRPIQTDTSVSPSKTIPDYMIPKREFSGTLYNLYTGSDPDTIYSTVRRNAMSAILDRVSGSRGSFDYVKLNYQARGNSMSLYDSAFCDRYNNTPNRNGSTFYPTMLKGSTTVSKAALSASPYYCSERSADNQDCDTVFHMLLMFNGESPLYYSNSRITSFTTREYFIYRGRNSLIGDENIDLAYTAKGNITQVGSNAFPPIQDNYVTKTYFDGSNIYGFSAPDGDSSPLYFVTYGRVIEKFKQKYMVNK</sequence>
<evidence type="ECO:0000313" key="2">
    <source>
        <dbReference type="EMBL" id="GBH22587.1"/>
    </source>
</evidence>
<dbReference type="EMBL" id="BDQB01000274">
    <property type="protein sequence ID" value="GBH22413.1"/>
    <property type="molecule type" value="Genomic_RNA"/>
</dbReference>
<reference evidence="2" key="1">
    <citation type="submission" date="2017-04" db="EMBL/GenBank/DDBJ databases">
        <title>Unveiling RNA virosphere associated with marine microorganisms.</title>
        <authorList>
            <person name="Urayama S."/>
            <person name="Takaki Y."/>
            <person name="Nishi S."/>
            <person name="Yoshida Y."/>
            <person name="Deguchi S."/>
            <person name="Takai K."/>
            <person name="Nunoura T."/>
        </authorList>
    </citation>
    <scope>NUCLEOTIDE SEQUENCE</scope>
</reference>
<feature type="compositionally biased region" description="Polar residues" evidence="1">
    <location>
        <begin position="76"/>
        <end position="104"/>
    </location>
</feature>
<dbReference type="EMBL" id="BDQD01000159">
    <property type="protein sequence ID" value="GBH22723.1"/>
    <property type="molecule type" value="Genomic_RNA"/>
</dbReference>
<feature type="region of interest" description="Disordered" evidence="1">
    <location>
        <begin position="1"/>
        <end position="149"/>
    </location>
</feature>